<reference evidence="4" key="1">
    <citation type="submission" date="2018-02" db="EMBL/GenBank/DDBJ databases">
        <authorList>
            <person name="Cohen D.B."/>
            <person name="Kent A.D."/>
        </authorList>
    </citation>
    <scope>NUCLEOTIDE SEQUENCE [LARGE SCALE GENOMIC DNA]</scope>
    <source>
        <strain evidence="4">CIP109753</strain>
    </source>
</reference>
<keyword evidence="6" id="KW-1185">Reference proteome</keyword>
<keyword evidence="4" id="KW-0328">Glycosyltransferase</keyword>
<evidence type="ECO:0000259" key="2">
    <source>
        <dbReference type="Pfam" id="PF00534"/>
    </source>
</evidence>
<protein>
    <submittedName>
        <fullName evidence="3">Glycosyltransferase</fullName>
    </submittedName>
    <submittedName>
        <fullName evidence="4">UDP-D-galactose:(Glucosyl)lipopolysaccharide-1, 6-D-galactosyltransferase</fullName>
    </submittedName>
</protein>
<dbReference type="PANTHER" id="PTHR46401:SF2">
    <property type="entry name" value="GLYCOSYLTRANSFERASE WBBK-RELATED"/>
    <property type="match status" value="1"/>
</dbReference>
<dbReference type="Proteomes" id="UP000238180">
    <property type="component" value="Unassembled WGS sequence"/>
</dbReference>
<evidence type="ECO:0000256" key="1">
    <source>
        <dbReference type="ARBA" id="ARBA00022679"/>
    </source>
</evidence>
<evidence type="ECO:0000313" key="5">
    <source>
        <dbReference type="Proteomes" id="UP000238180"/>
    </source>
</evidence>
<dbReference type="PANTHER" id="PTHR46401">
    <property type="entry name" value="GLYCOSYLTRANSFERASE WBBK-RELATED"/>
    <property type="match status" value="1"/>
</dbReference>
<evidence type="ECO:0000313" key="4">
    <source>
        <dbReference type="EMBL" id="SPE78553.1"/>
    </source>
</evidence>
<dbReference type="RefSeq" id="WP_105197003.1">
    <property type="nucleotide sequence ID" value="NZ_OLKH01000149.1"/>
</dbReference>
<organism evidence="4 5">
    <name type="scientific">Flavobacterium columnare</name>
    <dbReference type="NCBI Taxonomy" id="996"/>
    <lineage>
        <taxon>Bacteria</taxon>
        <taxon>Pseudomonadati</taxon>
        <taxon>Bacteroidota</taxon>
        <taxon>Flavobacteriia</taxon>
        <taxon>Flavobacteriales</taxon>
        <taxon>Flavobacteriaceae</taxon>
        <taxon>Flavobacterium</taxon>
    </lineage>
</organism>
<dbReference type="GO" id="GO:0016757">
    <property type="term" value="F:glycosyltransferase activity"/>
    <property type="evidence" value="ECO:0007669"/>
    <property type="project" value="UniProtKB-KW"/>
</dbReference>
<name>A0A2N9PE17_9FLAO</name>
<gene>
    <name evidence="3" type="ORF">EH230_02320</name>
    <name evidence="4" type="ORF">FLACOL_02569</name>
</gene>
<dbReference type="Proteomes" id="UP000288951">
    <property type="component" value="Unassembled WGS sequence"/>
</dbReference>
<dbReference type="OrthoDB" id="1395864at2"/>
<evidence type="ECO:0000313" key="3">
    <source>
        <dbReference type="EMBL" id="RVU91833.1"/>
    </source>
</evidence>
<proteinExistence type="predicted"/>
<dbReference type="Pfam" id="PF00534">
    <property type="entry name" value="Glycos_transf_1"/>
    <property type="match status" value="1"/>
</dbReference>
<dbReference type="EMBL" id="OLKH01000149">
    <property type="protein sequence ID" value="SPE78553.1"/>
    <property type="molecule type" value="Genomic_DNA"/>
</dbReference>
<reference evidence="3" key="2">
    <citation type="submission" date="2018-12" db="EMBL/GenBank/DDBJ databases">
        <title>Draft genome sequence of Flaovobacterium columnare ARS1 isolated from channel catfish in Alabama.</title>
        <authorList>
            <person name="Cai W."/>
            <person name="Arias C."/>
        </authorList>
    </citation>
    <scope>NUCLEOTIDE SEQUENCE [LARGE SCALE GENOMIC DNA]</scope>
    <source>
        <strain evidence="3">ARS1</strain>
    </source>
</reference>
<sequence length="377" mass="43848">MRFVIITHVQHINKDNQIFGYAPYIREMNLWLKNVDELILVAPKSKGIIDPIWLPYEHQKKNWLQVPSFSITNRSAFFSFIKNLPILIFQIIKAFQQADHIHLRCPGNMGLLGAIIQIFFPKKKKTAKYAGNWDPKAKQPWSYKLQKWILSNTILTKNMQVLVYGEWPNQTKNIKPFFTATYSEEEIRRLLLENVFEKGKINLEANFLFVGTLSRGKRPLYALKLVGKLIEIGINARMEFYGQGELSNEIIQWIKKNNLSEKIFLKGNQSKEEIIRAYQRSHFLILPSKSEGWPKVVAEAMIFKCIPIVTSISCIPFMIAKGERGIILSLNLDEDVKTIMNIINNEIMLEDITFKGAEWSRKITIDQFENEIEKLIN</sequence>
<dbReference type="InterPro" id="IPR001296">
    <property type="entry name" value="Glyco_trans_1"/>
</dbReference>
<dbReference type="SUPFAM" id="SSF53756">
    <property type="entry name" value="UDP-Glycosyltransferase/glycogen phosphorylase"/>
    <property type="match status" value="1"/>
</dbReference>
<dbReference type="Gene3D" id="3.40.50.2000">
    <property type="entry name" value="Glycogen Phosphorylase B"/>
    <property type="match status" value="2"/>
</dbReference>
<dbReference type="EMBL" id="RQSM01000002">
    <property type="protein sequence ID" value="RVU91833.1"/>
    <property type="molecule type" value="Genomic_DNA"/>
</dbReference>
<keyword evidence="1 4" id="KW-0808">Transferase</keyword>
<dbReference type="AlphaFoldDB" id="A0A2N9PE17"/>
<evidence type="ECO:0000313" key="6">
    <source>
        <dbReference type="Proteomes" id="UP000288951"/>
    </source>
</evidence>
<accession>A0A2N9PE17</accession>
<feature type="domain" description="Glycosyl transferase family 1" evidence="2">
    <location>
        <begin position="202"/>
        <end position="353"/>
    </location>
</feature>